<evidence type="ECO:0000313" key="3">
    <source>
        <dbReference type="Proteomes" id="UP000295195"/>
    </source>
</evidence>
<sequence>MGKLITGRKGSHSNTATNDIIFDKDKRAMITSLDKRHEALMRDNSILKAVTNLVQGQINQDSVTTVNKHSSNATSTATKNYTYTQVKPKVEEQDNTSSLNLKHKIKDNPSTSLDKKDVAVPQLPNIGQGQRTISYHSFHFS</sequence>
<name>A0A4R6CQJ0_9LACO</name>
<accession>A0A4R6CQJ0</accession>
<reference evidence="2 3" key="1">
    <citation type="submission" date="2017-06" db="EMBL/GenBank/DDBJ databases">
        <authorList>
            <person name="Swanenburg J."/>
            <person name="Kort R."/>
        </authorList>
    </citation>
    <scope>NUCLEOTIDE SEQUENCE [LARGE SCALE GENOMIC DNA]</scope>
    <source>
        <strain evidence="2 3">RL05</strain>
    </source>
</reference>
<evidence type="ECO:0000313" key="2">
    <source>
        <dbReference type="EMBL" id="TDN29160.1"/>
    </source>
</evidence>
<proteinExistence type="predicted"/>
<dbReference type="AlphaFoldDB" id="A0A4R6CQJ0"/>
<dbReference type="EMBL" id="NKLP01000236">
    <property type="protein sequence ID" value="TDN29160.1"/>
    <property type="molecule type" value="Genomic_DNA"/>
</dbReference>
<dbReference type="RefSeq" id="WP_133476725.1">
    <property type="nucleotide sequence ID" value="NZ_JACCPV010000158.1"/>
</dbReference>
<comment type="caution">
    <text evidence="2">The sequence shown here is derived from an EMBL/GenBank/DDBJ whole genome shotgun (WGS) entry which is preliminary data.</text>
</comment>
<feature type="region of interest" description="Disordered" evidence="1">
    <location>
        <begin position="89"/>
        <end position="115"/>
    </location>
</feature>
<gene>
    <name evidence="2" type="ORF">CEE75_11560</name>
</gene>
<protein>
    <submittedName>
        <fullName evidence="2">Uncharacterized protein</fullName>
    </submittedName>
</protein>
<dbReference type="Proteomes" id="UP000295195">
    <property type="component" value="Unassembled WGS sequence"/>
</dbReference>
<organism evidence="2 3">
    <name type="scientific">Lactobacillus crispatus</name>
    <dbReference type="NCBI Taxonomy" id="47770"/>
    <lineage>
        <taxon>Bacteria</taxon>
        <taxon>Bacillati</taxon>
        <taxon>Bacillota</taxon>
        <taxon>Bacilli</taxon>
        <taxon>Lactobacillales</taxon>
        <taxon>Lactobacillaceae</taxon>
        <taxon>Lactobacillus</taxon>
    </lineage>
</organism>
<evidence type="ECO:0000256" key="1">
    <source>
        <dbReference type="SAM" id="MobiDB-lite"/>
    </source>
</evidence>